<comment type="caution">
    <text evidence="1">The sequence shown here is derived from an EMBL/GenBank/DDBJ whole genome shotgun (WGS) entry which is preliminary data.</text>
</comment>
<feature type="non-terminal residue" evidence="1">
    <location>
        <position position="74"/>
    </location>
</feature>
<protein>
    <submittedName>
        <fullName evidence="1">12694_t:CDS:1</fullName>
    </submittedName>
</protein>
<dbReference type="Proteomes" id="UP000789920">
    <property type="component" value="Unassembled WGS sequence"/>
</dbReference>
<keyword evidence="2" id="KW-1185">Reference proteome</keyword>
<feature type="non-terminal residue" evidence="1">
    <location>
        <position position="1"/>
    </location>
</feature>
<reference evidence="1" key="1">
    <citation type="submission" date="2021-06" db="EMBL/GenBank/DDBJ databases">
        <authorList>
            <person name="Kallberg Y."/>
            <person name="Tangrot J."/>
            <person name="Rosling A."/>
        </authorList>
    </citation>
    <scope>NUCLEOTIDE SEQUENCE</scope>
    <source>
        <strain evidence="1">MA461A</strain>
    </source>
</reference>
<evidence type="ECO:0000313" key="2">
    <source>
        <dbReference type="Proteomes" id="UP000789920"/>
    </source>
</evidence>
<gene>
    <name evidence="1" type="ORF">RPERSI_LOCUS35785</name>
</gene>
<accession>A0ACA9SWL6</accession>
<proteinExistence type="predicted"/>
<sequence length="74" mass="8922">LKLNATTEDRIKYNLCKNIVHHAIKNDLHEEELKLKLEVDQEKLDRKKKVKDNLEKYLLDENIIRNLVQQIKED</sequence>
<organism evidence="1 2">
    <name type="scientific">Racocetra persica</name>
    <dbReference type="NCBI Taxonomy" id="160502"/>
    <lineage>
        <taxon>Eukaryota</taxon>
        <taxon>Fungi</taxon>
        <taxon>Fungi incertae sedis</taxon>
        <taxon>Mucoromycota</taxon>
        <taxon>Glomeromycotina</taxon>
        <taxon>Glomeromycetes</taxon>
        <taxon>Diversisporales</taxon>
        <taxon>Gigasporaceae</taxon>
        <taxon>Racocetra</taxon>
    </lineage>
</organism>
<name>A0ACA9SWL6_9GLOM</name>
<evidence type="ECO:0000313" key="1">
    <source>
        <dbReference type="EMBL" id="CAG8849818.1"/>
    </source>
</evidence>
<dbReference type="EMBL" id="CAJVQC010167537">
    <property type="protein sequence ID" value="CAG8849818.1"/>
    <property type="molecule type" value="Genomic_DNA"/>
</dbReference>